<dbReference type="Pfam" id="PF13676">
    <property type="entry name" value="TIR_2"/>
    <property type="match status" value="1"/>
</dbReference>
<sequence length="154" mass="18084">MTIFISHKREDSTIAGYICNELTKLNVKAYLDVLEGNLLLEGKQLTDHIKERINSCTDILVVMSDRTKDSWWVPFEIGMAAQNDFPIVSYLVNKVELPDYLSYWPTLRKSSDLWKYVRAKEKTFNESTIFNKSFDNAQYYSKTEEFYKKLKSIL</sequence>
<protein>
    <submittedName>
        <fullName evidence="1">Uncharacterized protein</fullName>
    </submittedName>
</protein>
<dbReference type="EMBL" id="CP096983">
    <property type="protein sequence ID" value="URZ09683.1"/>
    <property type="molecule type" value="Genomic_DNA"/>
</dbReference>
<name>A0A1S8L6Z6_9CLOT</name>
<accession>A0A1S8L6Z6</accession>
<dbReference type="STRING" id="84029.CROST_20690"/>
<dbReference type="KEGG" id="crw:CROST_003760"/>
<evidence type="ECO:0000313" key="2">
    <source>
        <dbReference type="Proteomes" id="UP000190951"/>
    </source>
</evidence>
<dbReference type="Gene3D" id="3.40.50.10140">
    <property type="entry name" value="Toll/interleukin-1 receptor homology (TIR) domain"/>
    <property type="match status" value="1"/>
</dbReference>
<dbReference type="SUPFAM" id="SSF52200">
    <property type="entry name" value="Toll/Interleukin receptor TIR domain"/>
    <property type="match status" value="1"/>
</dbReference>
<dbReference type="InterPro" id="IPR035897">
    <property type="entry name" value="Toll_tir_struct_dom_sf"/>
</dbReference>
<dbReference type="RefSeq" id="WP_077835319.1">
    <property type="nucleotide sequence ID" value="NZ_CP096983.1"/>
</dbReference>
<dbReference type="InterPro" id="IPR000157">
    <property type="entry name" value="TIR_dom"/>
</dbReference>
<keyword evidence="2" id="KW-1185">Reference proteome</keyword>
<dbReference type="AlphaFoldDB" id="A0A1S8L6Z6"/>
<dbReference type="Proteomes" id="UP000190951">
    <property type="component" value="Chromosome"/>
</dbReference>
<dbReference type="GO" id="GO:0007165">
    <property type="term" value="P:signal transduction"/>
    <property type="evidence" value="ECO:0007669"/>
    <property type="project" value="InterPro"/>
</dbReference>
<gene>
    <name evidence="1" type="ORF">CROST_003760</name>
</gene>
<proteinExistence type="predicted"/>
<reference evidence="1 2" key="1">
    <citation type="submission" date="2022-04" db="EMBL/GenBank/DDBJ databases">
        <title>Genome sequence of C. roseum typestrain.</title>
        <authorList>
            <person name="Poehlein A."/>
            <person name="Schoch T."/>
            <person name="Duerre P."/>
            <person name="Daniel R."/>
        </authorList>
    </citation>
    <scope>NUCLEOTIDE SEQUENCE [LARGE SCALE GENOMIC DNA]</scope>
    <source>
        <strain evidence="1 2">DSM 7320</strain>
    </source>
</reference>
<evidence type="ECO:0000313" key="1">
    <source>
        <dbReference type="EMBL" id="URZ09683.1"/>
    </source>
</evidence>
<organism evidence="1 2">
    <name type="scientific">Clostridium felsineum</name>
    <dbReference type="NCBI Taxonomy" id="36839"/>
    <lineage>
        <taxon>Bacteria</taxon>
        <taxon>Bacillati</taxon>
        <taxon>Bacillota</taxon>
        <taxon>Clostridia</taxon>
        <taxon>Eubacteriales</taxon>
        <taxon>Clostridiaceae</taxon>
        <taxon>Clostridium</taxon>
    </lineage>
</organism>